<proteinExistence type="predicted"/>
<dbReference type="EMBL" id="WNYA01000079">
    <property type="protein sequence ID" value="KAG8550156.1"/>
    <property type="molecule type" value="Genomic_DNA"/>
</dbReference>
<dbReference type="Gene3D" id="2.60.40.10">
    <property type="entry name" value="Immunoglobulins"/>
    <property type="match status" value="1"/>
</dbReference>
<keyword evidence="1 3" id="KW-0732">Signal</keyword>
<evidence type="ECO:0000256" key="3">
    <source>
        <dbReference type="SAM" id="SignalP"/>
    </source>
</evidence>
<evidence type="ECO:0000259" key="4">
    <source>
        <dbReference type="PROSITE" id="PS50835"/>
    </source>
</evidence>
<dbReference type="PROSITE" id="PS50835">
    <property type="entry name" value="IG_LIKE"/>
    <property type="match status" value="1"/>
</dbReference>
<dbReference type="GO" id="GO:0005886">
    <property type="term" value="C:plasma membrane"/>
    <property type="evidence" value="ECO:0007669"/>
    <property type="project" value="TreeGrafter"/>
</dbReference>
<dbReference type="InterPro" id="IPR036179">
    <property type="entry name" value="Ig-like_dom_sf"/>
</dbReference>
<dbReference type="GO" id="GO:0007166">
    <property type="term" value="P:cell surface receptor signaling pathway"/>
    <property type="evidence" value="ECO:0007669"/>
    <property type="project" value="TreeGrafter"/>
</dbReference>
<evidence type="ECO:0000313" key="5">
    <source>
        <dbReference type="EMBL" id="KAG8550156.1"/>
    </source>
</evidence>
<sequence>MSCGLTLLVYLLIPACLAQQTALKQTPKAIVAKVGSEALIDCDQVTTDHNFMYWYHQGRNQGLKLIALLQRDQKPNYEDEQEDNYEVGTKRGYKHSYLKVKSVTSHAQGVYFCASSLAQ</sequence>
<dbReference type="PANTHER" id="PTHR23268">
    <property type="entry name" value="T-CELL RECEPTOR BETA CHAIN"/>
    <property type="match status" value="1"/>
</dbReference>
<protein>
    <recommendedName>
        <fullName evidence="4">Ig-like domain-containing protein</fullName>
    </recommendedName>
</protein>
<dbReference type="AlphaFoldDB" id="A0AAV6ZLK7"/>
<dbReference type="InterPro" id="IPR007110">
    <property type="entry name" value="Ig-like_dom"/>
</dbReference>
<evidence type="ECO:0000256" key="1">
    <source>
        <dbReference type="ARBA" id="ARBA00022729"/>
    </source>
</evidence>
<feature type="signal peptide" evidence="3">
    <location>
        <begin position="1"/>
        <end position="18"/>
    </location>
</feature>
<dbReference type="Pfam" id="PF07686">
    <property type="entry name" value="V-set"/>
    <property type="match status" value="1"/>
</dbReference>
<name>A0AAV6ZLK7_ENGPU</name>
<dbReference type="InterPro" id="IPR013106">
    <property type="entry name" value="Ig_V-set"/>
</dbReference>
<organism evidence="5 6">
    <name type="scientific">Engystomops pustulosus</name>
    <name type="common">Tungara frog</name>
    <name type="synonym">Physalaemus pustulosus</name>
    <dbReference type="NCBI Taxonomy" id="76066"/>
    <lineage>
        <taxon>Eukaryota</taxon>
        <taxon>Metazoa</taxon>
        <taxon>Chordata</taxon>
        <taxon>Craniata</taxon>
        <taxon>Vertebrata</taxon>
        <taxon>Euteleostomi</taxon>
        <taxon>Amphibia</taxon>
        <taxon>Batrachia</taxon>
        <taxon>Anura</taxon>
        <taxon>Neobatrachia</taxon>
        <taxon>Hyloidea</taxon>
        <taxon>Leptodactylidae</taxon>
        <taxon>Leiuperinae</taxon>
        <taxon>Engystomops</taxon>
    </lineage>
</organism>
<dbReference type="Proteomes" id="UP000824782">
    <property type="component" value="Unassembled WGS sequence"/>
</dbReference>
<dbReference type="InterPro" id="IPR013783">
    <property type="entry name" value="Ig-like_fold"/>
</dbReference>
<gene>
    <name evidence="5" type="ORF">GDO81_028092</name>
</gene>
<accession>A0AAV6ZLK7</accession>
<evidence type="ECO:0000256" key="2">
    <source>
        <dbReference type="ARBA" id="ARBA00022859"/>
    </source>
</evidence>
<dbReference type="GO" id="GO:0002376">
    <property type="term" value="P:immune system process"/>
    <property type="evidence" value="ECO:0007669"/>
    <property type="project" value="UniProtKB-KW"/>
</dbReference>
<evidence type="ECO:0000313" key="6">
    <source>
        <dbReference type="Proteomes" id="UP000824782"/>
    </source>
</evidence>
<keyword evidence="2" id="KW-0391">Immunity</keyword>
<dbReference type="SUPFAM" id="SSF48726">
    <property type="entry name" value="Immunoglobulin"/>
    <property type="match status" value="1"/>
</dbReference>
<keyword evidence="6" id="KW-1185">Reference proteome</keyword>
<dbReference type="PANTHER" id="PTHR23268:SF117">
    <property type="entry name" value="T CELL RECEPTOR BETA VARIABLE 29-1"/>
    <property type="match status" value="1"/>
</dbReference>
<feature type="chain" id="PRO_5043753553" description="Ig-like domain-containing protein" evidence="3">
    <location>
        <begin position="19"/>
        <end position="119"/>
    </location>
</feature>
<reference evidence="5" key="1">
    <citation type="thesis" date="2020" institute="ProQuest LLC" country="789 East Eisenhower Parkway, Ann Arbor, MI, USA">
        <title>Comparative Genomics and Chromosome Evolution.</title>
        <authorList>
            <person name="Mudd A.B."/>
        </authorList>
    </citation>
    <scope>NUCLEOTIDE SEQUENCE</scope>
    <source>
        <strain evidence="5">237g6f4</strain>
        <tissue evidence="5">Blood</tissue>
    </source>
</reference>
<comment type="caution">
    <text evidence="5">The sequence shown here is derived from an EMBL/GenBank/DDBJ whole genome shotgun (WGS) entry which is preliminary data.</text>
</comment>
<dbReference type="InterPro" id="IPR050413">
    <property type="entry name" value="TCR_beta_variable"/>
</dbReference>
<feature type="domain" description="Ig-like" evidence="4">
    <location>
        <begin position="14"/>
        <end position="119"/>
    </location>
</feature>